<keyword evidence="3" id="KW-1185">Reference proteome</keyword>
<evidence type="ECO:0000313" key="2">
    <source>
        <dbReference type="EMBL" id="TFK80026.1"/>
    </source>
</evidence>
<gene>
    <name evidence="2" type="ORF">K466DRAFT_605675</name>
</gene>
<evidence type="ECO:0000313" key="3">
    <source>
        <dbReference type="Proteomes" id="UP000308197"/>
    </source>
</evidence>
<dbReference type="EMBL" id="ML211865">
    <property type="protein sequence ID" value="TFK80026.1"/>
    <property type="molecule type" value="Genomic_DNA"/>
</dbReference>
<organism evidence="2 3">
    <name type="scientific">Polyporus arcularius HHB13444</name>
    <dbReference type="NCBI Taxonomy" id="1314778"/>
    <lineage>
        <taxon>Eukaryota</taxon>
        <taxon>Fungi</taxon>
        <taxon>Dikarya</taxon>
        <taxon>Basidiomycota</taxon>
        <taxon>Agaricomycotina</taxon>
        <taxon>Agaricomycetes</taxon>
        <taxon>Polyporales</taxon>
        <taxon>Polyporaceae</taxon>
        <taxon>Polyporus</taxon>
    </lineage>
</organism>
<evidence type="ECO:0000256" key="1">
    <source>
        <dbReference type="SAM" id="MobiDB-lite"/>
    </source>
</evidence>
<feature type="compositionally biased region" description="Basic and acidic residues" evidence="1">
    <location>
        <begin position="1"/>
        <end position="17"/>
    </location>
</feature>
<protein>
    <submittedName>
        <fullName evidence="2">Uncharacterized protein</fullName>
    </submittedName>
</protein>
<feature type="region of interest" description="Disordered" evidence="1">
    <location>
        <begin position="1"/>
        <end position="41"/>
    </location>
</feature>
<accession>A0A5C3NR48</accession>
<proteinExistence type="predicted"/>
<name>A0A5C3NR48_9APHY</name>
<dbReference type="AlphaFoldDB" id="A0A5C3NR48"/>
<reference evidence="2 3" key="1">
    <citation type="journal article" date="2019" name="Nat. Ecol. Evol.">
        <title>Megaphylogeny resolves global patterns of mushroom evolution.</title>
        <authorList>
            <person name="Varga T."/>
            <person name="Krizsan K."/>
            <person name="Foldi C."/>
            <person name="Dima B."/>
            <person name="Sanchez-Garcia M."/>
            <person name="Sanchez-Ramirez S."/>
            <person name="Szollosi G.J."/>
            <person name="Szarkandi J.G."/>
            <person name="Papp V."/>
            <person name="Albert L."/>
            <person name="Andreopoulos W."/>
            <person name="Angelini C."/>
            <person name="Antonin V."/>
            <person name="Barry K.W."/>
            <person name="Bougher N.L."/>
            <person name="Buchanan P."/>
            <person name="Buyck B."/>
            <person name="Bense V."/>
            <person name="Catcheside P."/>
            <person name="Chovatia M."/>
            <person name="Cooper J."/>
            <person name="Damon W."/>
            <person name="Desjardin D."/>
            <person name="Finy P."/>
            <person name="Geml J."/>
            <person name="Haridas S."/>
            <person name="Hughes K."/>
            <person name="Justo A."/>
            <person name="Karasinski D."/>
            <person name="Kautmanova I."/>
            <person name="Kiss B."/>
            <person name="Kocsube S."/>
            <person name="Kotiranta H."/>
            <person name="LaButti K.M."/>
            <person name="Lechner B.E."/>
            <person name="Liimatainen K."/>
            <person name="Lipzen A."/>
            <person name="Lukacs Z."/>
            <person name="Mihaltcheva S."/>
            <person name="Morgado L.N."/>
            <person name="Niskanen T."/>
            <person name="Noordeloos M.E."/>
            <person name="Ohm R.A."/>
            <person name="Ortiz-Santana B."/>
            <person name="Ovrebo C."/>
            <person name="Racz N."/>
            <person name="Riley R."/>
            <person name="Savchenko A."/>
            <person name="Shiryaev A."/>
            <person name="Soop K."/>
            <person name="Spirin V."/>
            <person name="Szebenyi C."/>
            <person name="Tomsovsky M."/>
            <person name="Tulloss R.E."/>
            <person name="Uehling J."/>
            <person name="Grigoriev I.V."/>
            <person name="Vagvolgyi C."/>
            <person name="Papp T."/>
            <person name="Martin F.M."/>
            <person name="Miettinen O."/>
            <person name="Hibbett D.S."/>
            <person name="Nagy L.G."/>
        </authorList>
    </citation>
    <scope>NUCLEOTIDE SEQUENCE [LARGE SCALE GENOMIC DNA]</scope>
    <source>
        <strain evidence="2 3">HHB13444</strain>
    </source>
</reference>
<dbReference type="InParanoid" id="A0A5C3NR48"/>
<sequence length="252" mass="27350">MSREPDNTQEHGKEGGRANRQRRIAISPIPSVGAQNGKQGKNLRLPRSVSAILVARKLSDGVHEAAGHGAAAVRRTARCSSAAVWARHEQAARMAHPAFVHAVDRAVSPLLLTLLEGPETGICCSSSSAAVAKPGRAVRAPRPWLRSAVQSAARRTHSGLLIPKYDGMQREDVASWQTRRGTGYLLRHFCAQIAAFTGTVRLLSRERVQRASWRRQCGNRPSAGTANWNARAIEGCTIRGKHGSFRCRPGVH</sequence>
<dbReference type="Proteomes" id="UP000308197">
    <property type="component" value="Unassembled WGS sequence"/>
</dbReference>